<proteinExistence type="inferred from homology"/>
<comment type="subcellular location">
    <subcellularLocation>
        <location evidence="1">Membrane</location>
        <topology evidence="1">Single-pass type I membrane protein</topology>
    </subcellularLocation>
</comment>
<accession>A0A7L1HPY5</accession>
<dbReference type="Pfam" id="PF20266">
    <property type="entry name" value="Mab-21_C"/>
    <property type="match status" value="1"/>
</dbReference>
<organism evidence="9 10">
    <name type="scientific">Nycticryphes semicollaris</name>
    <dbReference type="NCBI Taxonomy" id="227226"/>
    <lineage>
        <taxon>Eukaryota</taxon>
        <taxon>Metazoa</taxon>
        <taxon>Chordata</taxon>
        <taxon>Craniata</taxon>
        <taxon>Vertebrata</taxon>
        <taxon>Euteleostomi</taxon>
        <taxon>Archelosauria</taxon>
        <taxon>Archosauria</taxon>
        <taxon>Dinosauria</taxon>
        <taxon>Saurischia</taxon>
        <taxon>Theropoda</taxon>
        <taxon>Coelurosauria</taxon>
        <taxon>Aves</taxon>
        <taxon>Neognathae</taxon>
        <taxon>Neoaves</taxon>
        <taxon>Charadriiformes</taxon>
        <taxon>Rostratulidae</taxon>
        <taxon>Nycticryphes</taxon>
    </lineage>
</organism>
<keyword evidence="4" id="KW-0732">Signal</keyword>
<dbReference type="PRINTS" id="PR02107">
    <property type="entry name" value="INOS145TPRIP"/>
</dbReference>
<evidence type="ECO:0000256" key="2">
    <source>
        <dbReference type="ARBA" id="ARBA00005554"/>
    </source>
</evidence>
<reference evidence="9 10" key="1">
    <citation type="submission" date="2019-09" db="EMBL/GenBank/DDBJ databases">
        <title>Bird 10,000 Genomes (B10K) Project - Family phase.</title>
        <authorList>
            <person name="Zhang G."/>
        </authorList>
    </citation>
    <scope>NUCLEOTIDE SEQUENCE [LARGE SCALE GENOMIC DNA]</scope>
    <source>
        <strain evidence="9">B10K-DU-002-14</strain>
        <tissue evidence="9">Muscle</tissue>
    </source>
</reference>
<feature type="compositionally biased region" description="Basic and acidic residues" evidence="7">
    <location>
        <begin position="19"/>
        <end position="30"/>
    </location>
</feature>
<feature type="compositionally biased region" description="Basic and acidic residues" evidence="7">
    <location>
        <begin position="1"/>
        <end position="10"/>
    </location>
</feature>
<keyword evidence="6" id="KW-0472">Membrane</keyword>
<feature type="non-terminal residue" evidence="9">
    <location>
        <position position="1"/>
    </location>
</feature>
<comment type="similarity">
    <text evidence="2">Belongs to the ITPRIP family.</text>
</comment>
<evidence type="ECO:0000256" key="1">
    <source>
        <dbReference type="ARBA" id="ARBA00004479"/>
    </source>
</evidence>
<dbReference type="OrthoDB" id="9034619at2759"/>
<feature type="domain" description="Mab-21-like HhH/H2TH-like" evidence="8">
    <location>
        <begin position="289"/>
        <end position="342"/>
    </location>
</feature>
<sequence length="386" mass="43375">SSDEKEKSSSMEEEEDDKEESKKDSLEQQVRKNIQHSVQNVTSGRQEVEKLVGDLISVFQEWLSNSSFPVPQPAIGVDSAFEGWRPCGHDAVYCLLVPLKPPCGHSFHPELGTVGDAPEKHRVRVKLQCTCLMDTGAEDMLCLVHQACEAIERNKSSCLLSYLCTSHYLDAEKTARWFQNLMDLGWRNVPHSRHYSMRMLPSRRSCKLELTSASGTLFVEVIFGVQQGDSDIFLSSQAPETIVSPDSMMWAESYAVAEAKYFSLVARRALHDSVHLKCLQLCASTLEGTVLSSYVLKTVGMHVLNMIPMTSWTRAVLAIQLQDIICYLRSCLEKKRLDHFIVGNKSLPKDIILPPAIREAKPFNLFQCLVQDPEAYAKALCEFEGL</sequence>
<feature type="region of interest" description="Disordered" evidence="7">
    <location>
        <begin position="1"/>
        <end position="36"/>
    </location>
</feature>
<dbReference type="InterPro" id="IPR026250">
    <property type="entry name" value="ITPRIP-like"/>
</dbReference>
<dbReference type="EMBL" id="VXBJ01004260">
    <property type="protein sequence ID" value="NXN28155.1"/>
    <property type="molecule type" value="Genomic_DNA"/>
</dbReference>
<keyword evidence="3" id="KW-0812">Transmembrane</keyword>
<dbReference type="InterPro" id="IPR046906">
    <property type="entry name" value="Mab-21_HhH/H2TH-like"/>
</dbReference>
<evidence type="ECO:0000256" key="7">
    <source>
        <dbReference type="SAM" id="MobiDB-lite"/>
    </source>
</evidence>
<gene>
    <name evidence="9" type="primary">Itpripl1_0</name>
    <name evidence="9" type="ORF">NYCSEM_R11190</name>
</gene>
<dbReference type="PANTHER" id="PTHR10656:SF40">
    <property type="entry name" value="INOSITOL 1,4,5-TRISPHOSPHATE RECEPTOR-INTERACTING PROTEIN-LIKE 1"/>
    <property type="match status" value="1"/>
</dbReference>
<evidence type="ECO:0000256" key="6">
    <source>
        <dbReference type="ARBA" id="ARBA00023136"/>
    </source>
</evidence>
<evidence type="ECO:0000256" key="3">
    <source>
        <dbReference type="ARBA" id="ARBA00022692"/>
    </source>
</evidence>
<dbReference type="Proteomes" id="UP000586634">
    <property type="component" value="Unassembled WGS sequence"/>
</dbReference>
<protein>
    <submittedName>
        <fullName evidence="9">IPIL1 protein</fullName>
    </submittedName>
</protein>
<dbReference type="SMART" id="SM01265">
    <property type="entry name" value="Mab-21"/>
    <property type="match status" value="1"/>
</dbReference>
<dbReference type="PANTHER" id="PTHR10656">
    <property type="entry name" value="CELL FATE DETERMINING PROTEIN MAB21-RELATED"/>
    <property type="match status" value="1"/>
</dbReference>
<name>A0A7L1HPY5_9CHAR</name>
<keyword evidence="10" id="KW-1185">Reference proteome</keyword>
<dbReference type="AlphaFoldDB" id="A0A7L1HPY5"/>
<evidence type="ECO:0000256" key="5">
    <source>
        <dbReference type="ARBA" id="ARBA00022989"/>
    </source>
</evidence>
<evidence type="ECO:0000313" key="10">
    <source>
        <dbReference type="Proteomes" id="UP000586634"/>
    </source>
</evidence>
<evidence type="ECO:0000313" key="9">
    <source>
        <dbReference type="EMBL" id="NXN28155.1"/>
    </source>
</evidence>
<dbReference type="InterPro" id="IPR024810">
    <property type="entry name" value="MAB21L/cGLR"/>
</dbReference>
<dbReference type="Gene3D" id="1.10.1410.40">
    <property type="match status" value="1"/>
</dbReference>
<evidence type="ECO:0000256" key="4">
    <source>
        <dbReference type="ARBA" id="ARBA00022729"/>
    </source>
</evidence>
<feature type="non-terminal residue" evidence="9">
    <location>
        <position position="386"/>
    </location>
</feature>
<comment type="caution">
    <text evidence="9">The sequence shown here is derived from an EMBL/GenBank/DDBJ whole genome shotgun (WGS) entry which is preliminary data.</text>
</comment>
<evidence type="ECO:0000259" key="8">
    <source>
        <dbReference type="Pfam" id="PF20266"/>
    </source>
</evidence>
<dbReference type="GO" id="GO:0016020">
    <property type="term" value="C:membrane"/>
    <property type="evidence" value="ECO:0007669"/>
    <property type="project" value="UniProtKB-SubCell"/>
</dbReference>
<keyword evidence="5" id="KW-1133">Transmembrane helix</keyword>